<evidence type="ECO:0000313" key="2">
    <source>
        <dbReference type="Proteomes" id="UP000789752"/>
    </source>
</evidence>
<evidence type="ECO:0008006" key="3">
    <source>
        <dbReference type="Google" id="ProtNLM"/>
    </source>
</evidence>
<comment type="caution">
    <text evidence="1">The sequence shown here is derived from an EMBL/GenBank/DDBJ whole genome shotgun (WGS) entry which is preliminary data.</text>
</comment>
<organism evidence="1 2">
    <name type="scientific">Paraburkholderia gardini</name>
    <dbReference type="NCBI Taxonomy" id="2823469"/>
    <lineage>
        <taxon>Bacteria</taxon>
        <taxon>Pseudomonadati</taxon>
        <taxon>Pseudomonadota</taxon>
        <taxon>Betaproteobacteria</taxon>
        <taxon>Burkholderiales</taxon>
        <taxon>Burkholderiaceae</taxon>
        <taxon>Paraburkholderia</taxon>
    </lineage>
</organism>
<name>A0ABN7QSG7_9BURK</name>
<sequence length="125" mass="14474">MDESSQQRRALARGTDDMQEQRRYVVQFAVAAGETVTLKIRRDAVVSSAGARLWVTRAGDQWDYWLKPGETLRLSRGERVWVTGDIDAHATTGVRPDADVVLTMHLARRRHIRWKWARQPMFALW</sequence>
<evidence type="ECO:0000313" key="1">
    <source>
        <dbReference type="EMBL" id="CAG4916665.1"/>
    </source>
</evidence>
<dbReference type="Proteomes" id="UP000789752">
    <property type="component" value="Unassembled WGS sequence"/>
</dbReference>
<reference evidence="1 2" key="1">
    <citation type="submission" date="2021-04" db="EMBL/GenBank/DDBJ databases">
        <authorList>
            <person name="Vanwijnsberghe S."/>
        </authorList>
    </citation>
    <scope>NUCLEOTIDE SEQUENCE [LARGE SCALE GENOMIC DNA]</scope>
    <source>
        <strain evidence="1 2">LMG 32171</strain>
    </source>
</reference>
<accession>A0ABN7QSG7</accession>
<dbReference type="InterPro" id="IPR021317">
    <property type="entry name" value="DUF2917"/>
</dbReference>
<proteinExistence type="predicted"/>
<gene>
    <name evidence="1" type="ORF">R54767_04326</name>
</gene>
<dbReference type="EMBL" id="CAJQYY010000029">
    <property type="protein sequence ID" value="CAG4916665.1"/>
    <property type="molecule type" value="Genomic_DNA"/>
</dbReference>
<keyword evidence="2" id="KW-1185">Reference proteome</keyword>
<dbReference type="Pfam" id="PF11142">
    <property type="entry name" value="DUF2917"/>
    <property type="match status" value="1"/>
</dbReference>
<protein>
    <recommendedName>
        <fullName evidence="3">DUF2917 domain-containing protein</fullName>
    </recommendedName>
</protein>